<reference evidence="2 3" key="1">
    <citation type="journal article" date="2010" name="PLoS ONE">
        <title>The glycobiome of the rumen bacterium Butyrivibrio proteoclasticus B316(T) highlights adaptation to a polysaccharide-rich environment.</title>
        <authorList>
            <person name="Kelly W.J."/>
            <person name="Leahy S.C."/>
            <person name="Altermann E."/>
            <person name="Yeoman C.J."/>
            <person name="Dunne J.C."/>
            <person name="Kong Z."/>
            <person name="Pacheco D.M."/>
            <person name="Li D."/>
            <person name="Noel S.J."/>
            <person name="Moon C.D."/>
            <person name="Cookson A.L."/>
            <person name="Attwood G.T."/>
        </authorList>
    </citation>
    <scope>NUCLEOTIDE SEQUENCE [LARGE SCALE GENOMIC DNA]</scope>
    <source>
        <strain evidence="3">ATCC 51982 / DSM 14932 / B316</strain>
        <plasmid evidence="3">Plasmid pCY186</plasmid>
    </source>
</reference>
<feature type="chain" id="PRO_5039376793" evidence="1">
    <location>
        <begin position="18"/>
        <end position="650"/>
    </location>
</feature>
<dbReference type="EMBL" id="CP001813">
    <property type="protein sequence ID" value="ADL36408.1"/>
    <property type="molecule type" value="Genomic_DNA"/>
</dbReference>
<organism evidence="2 3">
    <name type="scientific">Butyrivibrio proteoclasticus (strain ATCC 51982 / DSM 14932 / B316)</name>
    <name type="common">Clostridium proteoclasticum</name>
    <dbReference type="NCBI Taxonomy" id="515622"/>
    <lineage>
        <taxon>Bacteria</taxon>
        <taxon>Bacillati</taxon>
        <taxon>Bacillota</taxon>
        <taxon>Clostridia</taxon>
        <taxon>Lachnospirales</taxon>
        <taxon>Lachnospiraceae</taxon>
        <taxon>Butyrivibrio</taxon>
    </lineage>
</organism>
<keyword evidence="2" id="KW-0614">Plasmid</keyword>
<dbReference type="Proteomes" id="UP000001299">
    <property type="component" value="Plasmid pCY186"/>
</dbReference>
<evidence type="ECO:0000256" key="1">
    <source>
        <dbReference type="SAM" id="SignalP"/>
    </source>
</evidence>
<protein>
    <submittedName>
        <fullName evidence="2">Uncharacterized protein</fullName>
    </submittedName>
</protein>
<dbReference type="RefSeq" id="WP_013283056.1">
    <property type="nucleotide sequence ID" value="NC_014390.1"/>
</dbReference>
<feature type="signal peptide" evidence="1">
    <location>
        <begin position="1"/>
        <end position="17"/>
    </location>
</feature>
<keyword evidence="3" id="KW-1185">Reference proteome</keyword>
<dbReference type="KEGG" id="bpb:bpr_IV043"/>
<accession>E0S4S6</accession>
<dbReference type="AlphaFoldDB" id="E0S4S6"/>
<geneLocation type="plasmid" evidence="2 3">
    <name>pCY186</name>
</geneLocation>
<keyword evidence="1" id="KW-0732">Signal</keyword>
<sequence length="650" mass="73793">MRFKKIIAFAASMAVLATTIVPVNCLGLDPAHVIDGYEVYEPLFVHTPVISPVVITDGEGHAIPDKGKGRTELISENPTPWYQLRLDTEYIMHWDSMKHREILGYDESGENPSKYDKYTQNKWMKFPFEVLYDGVYYELQADNYTNWIKIKKPADWHDTVDNHWIDTPIYIPSYAREMGEVGNEGSIFYKVEAINVDGDLAEHYSEEEEKGNLWFNLVIADDGAKYVATYEIPIQLSGWIYDFTITGTDNGSLYAGESVLGSNELSFVMSKNEKKTGTKNRFGEDNQRYLLDGSVESTWPEKNTITLTDGKSPQFKKQGALWKGQTFSFEVKTIANLWNENDKVDIIPTFTYVDNSGNKVDSDHIKVFYNNSDGSGSYIEYGTSRDTITSNWLNTKIGTKMQEGAYYTKEMTDTESGGSARKYHFGDWSNFTAEQYNSDYSLTGANQLTSEKVLGRSTRSYCLSHIILNKNLRLYSGEWEQLSWNTKDTATEFESVLRYSDLDNDGTVDTGWLAEDTDRFRTSMQTWYGQFYVPSDLFIVDLNKHPGFDMETYMASANGGLGIKEDDPVFEKSGYLIVNFNIRTYKDGKAHLRYLGGAFGGDMWEIEGFNTMPLSGDPTPIPDFEEGDVVVIDLEKSVKDKYSPGIFGVN</sequence>
<name>E0S4S6_BUTPB</name>
<evidence type="ECO:0000313" key="2">
    <source>
        <dbReference type="EMBL" id="ADL36408.1"/>
    </source>
</evidence>
<dbReference type="HOGENOM" id="CLU_421326_0_0_9"/>
<gene>
    <name evidence="2" type="ordered locus">bpr_IV043</name>
</gene>
<dbReference type="eggNOG" id="COG5492">
    <property type="taxonomic scope" value="Bacteria"/>
</dbReference>
<evidence type="ECO:0000313" key="3">
    <source>
        <dbReference type="Proteomes" id="UP000001299"/>
    </source>
</evidence>
<proteinExistence type="predicted"/>